<evidence type="ECO:0000259" key="2">
    <source>
        <dbReference type="Pfam" id="PF14420"/>
    </source>
</evidence>
<organism evidence="3 4">
    <name type="scientific">Thelonectria olida</name>
    <dbReference type="NCBI Taxonomy" id="1576542"/>
    <lineage>
        <taxon>Eukaryota</taxon>
        <taxon>Fungi</taxon>
        <taxon>Dikarya</taxon>
        <taxon>Ascomycota</taxon>
        <taxon>Pezizomycotina</taxon>
        <taxon>Sordariomycetes</taxon>
        <taxon>Hypocreomycetidae</taxon>
        <taxon>Hypocreales</taxon>
        <taxon>Nectriaceae</taxon>
        <taxon>Thelonectria</taxon>
    </lineage>
</organism>
<dbReference type="OrthoDB" id="539213at2759"/>
<sequence length="823" mass="92203">MDRIPRKLFPQSDEDKFLLIGHKDRWECLKPVIVELYTGNYGSGGRKAATLEQIAQFMRTHYSFHAAVSEYPHHFREWKVINRVTTEVKDNISSALGRRKRPGTSTSQVSIQQGGCSKEYAPNQLKRHLKGMVPRPVEAIAPGLLSSWNLPYKAFVSSLHQNPNEPSPFGPLGATPEYLNIQSPEALTPGREAAGPSPNMELVYQKNREQNASLFLQGRYKELLVRMCEDQRRYVHDEIFMSPAQPSSALTPQMMNTTNPWTPSILLNFPSSPSSPESSHGLAISSAPTQLCRWSIHVPPIRYTQADSVNSASPQSSDNAGSSSGSFVEFLHQSIKTNDFTSTQQCDLPIDKDVIVQSLERDPTILLLDAWRQAIIAGNDELLWDLYFDNREQAPEGLEAIHPFHLAASYLDGGHTCCMPLTTLSDTLGPTYAFHHNVDSLGHTILDALMVSILRSHTSVHPEDVSYGFRSPHRFPGEEKDICGRWDADTPTVRELFKRGTARIPSKWKHPFCHTAVQAVCHSIITIFGSPASPNINTQSGLFLRRCTECGLELKLGPLHTLVVVAFYLACSGTPGETLFGALAVVTCLLAMGSDVSVEANVSVEEILRATEPGKCHHAPMTPLELMQAVPTDVIEKWTKDCQTGWVCFLQVLIHAETDQDWAAFNYPENRVSKLGPEMVSDESSCELENRINGIHSFWLKLPCRGPQFGLLWATIQAELLTYRRVREEDSWISENFSMADLKTWLEGNSMGFSTPLVQGGMLQEYSSCGWFYETDHFLRPAAQDVCVEHFMNMDVYERASFLEQFSLLELWEHVEYPEVEGG</sequence>
<accession>A0A9P8W6H4</accession>
<protein>
    <recommendedName>
        <fullName evidence="2">Clr5 domain-containing protein</fullName>
    </recommendedName>
</protein>
<evidence type="ECO:0000313" key="4">
    <source>
        <dbReference type="Proteomes" id="UP000777438"/>
    </source>
</evidence>
<name>A0A9P8W6H4_9HYPO</name>
<feature type="domain" description="Clr5" evidence="2">
    <location>
        <begin position="23"/>
        <end position="80"/>
    </location>
</feature>
<feature type="region of interest" description="Disordered" evidence="1">
    <location>
        <begin position="94"/>
        <end position="117"/>
    </location>
</feature>
<gene>
    <name evidence="3" type="ORF">B0T10DRAFT_513945</name>
</gene>
<evidence type="ECO:0000256" key="1">
    <source>
        <dbReference type="SAM" id="MobiDB-lite"/>
    </source>
</evidence>
<dbReference type="Proteomes" id="UP000777438">
    <property type="component" value="Unassembled WGS sequence"/>
</dbReference>
<dbReference type="AlphaFoldDB" id="A0A9P8W6H4"/>
<feature type="compositionally biased region" description="Polar residues" evidence="1">
    <location>
        <begin position="103"/>
        <end position="115"/>
    </location>
</feature>
<evidence type="ECO:0000313" key="3">
    <source>
        <dbReference type="EMBL" id="KAH6889439.1"/>
    </source>
</evidence>
<comment type="caution">
    <text evidence="3">The sequence shown here is derived from an EMBL/GenBank/DDBJ whole genome shotgun (WGS) entry which is preliminary data.</text>
</comment>
<proteinExistence type="predicted"/>
<keyword evidence="4" id="KW-1185">Reference proteome</keyword>
<dbReference type="EMBL" id="JAGPYM010000011">
    <property type="protein sequence ID" value="KAH6889439.1"/>
    <property type="molecule type" value="Genomic_DNA"/>
</dbReference>
<dbReference type="InterPro" id="IPR025676">
    <property type="entry name" value="Clr5_dom"/>
</dbReference>
<reference evidence="3 4" key="1">
    <citation type="journal article" date="2021" name="Nat. Commun.">
        <title>Genetic determinants of endophytism in the Arabidopsis root mycobiome.</title>
        <authorList>
            <person name="Mesny F."/>
            <person name="Miyauchi S."/>
            <person name="Thiergart T."/>
            <person name="Pickel B."/>
            <person name="Atanasova L."/>
            <person name="Karlsson M."/>
            <person name="Huettel B."/>
            <person name="Barry K.W."/>
            <person name="Haridas S."/>
            <person name="Chen C."/>
            <person name="Bauer D."/>
            <person name="Andreopoulos W."/>
            <person name="Pangilinan J."/>
            <person name="LaButti K."/>
            <person name="Riley R."/>
            <person name="Lipzen A."/>
            <person name="Clum A."/>
            <person name="Drula E."/>
            <person name="Henrissat B."/>
            <person name="Kohler A."/>
            <person name="Grigoriev I.V."/>
            <person name="Martin F.M."/>
            <person name="Hacquard S."/>
        </authorList>
    </citation>
    <scope>NUCLEOTIDE SEQUENCE [LARGE SCALE GENOMIC DNA]</scope>
    <source>
        <strain evidence="3 4">MPI-CAGE-CH-0241</strain>
    </source>
</reference>
<dbReference type="Pfam" id="PF14420">
    <property type="entry name" value="Clr5"/>
    <property type="match status" value="1"/>
</dbReference>